<name>A0AAD7EMV5_9AGAR</name>
<dbReference type="Proteomes" id="UP001218218">
    <property type="component" value="Unassembled WGS sequence"/>
</dbReference>
<dbReference type="InterPro" id="IPR046522">
    <property type="entry name" value="DUF6699"/>
</dbReference>
<evidence type="ECO:0000259" key="2">
    <source>
        <dbReference type="Pfam" id="PF20415"/>
    </source>
</evidence>
<dbReference type="EMBL" id="JARIHO010000026">
    <property type="protein sequence ID" value="KAJ7340883.1"/>
    <property type="molecule type" value="Genomic_DNA"/>
</dbReference>
<evidence type="ECO:0000313" key="3">
    <source>
        <dbReference type="EMBL" id="KAJ7340883.1"/>
    </source>
</evidence>
<proteinExistence type="predicted"/>
<organism evidence="3 4">
    <name type="scientific">Mycena albidolilacea</name>
    <dbReference type="NCBI Taxonomy" id="1033008"/>
    <lineage>
        <taxon>Eukaryota</taxon>
        <taxon>Fungi</taxon>
        <taxon>Dikarya</taxon>
        <taxon>Basidiomycota</taxon>
        <taxon>Agaricomycotina</taxon>
        <taxon>Agaricomycetes</taxon>
        <taxon>Agaricomycetidae</taxon>
        <taxon>Agaricales</taxon>
        <taxon>Marasmiineae</taxon>
        <taxon>Mycenaceae</taxon>
        <taxon>Mycena</taxon>
    </lineage>
</organism>
<feature type="domain" description="DUF6699" evidence="2">
    <location>
        <begin position="155"/>
        <end position="272"/>
    </location>
</feature>
<protein>
    <recommendedName>
        <fullName evidence="2">DUF6699 domain-containing protein</fullName>
    </recommendedName>
</protein>
<keyword evidence="4" id="KW-1185">Reference proteome</keyword>
<accession>A0AAD7EMV5</accession>
<comment type="caution">
    <text evidence="3">The sequence shown here is derived from an EMBL/GenBank/DDBJ whole genome shotgun (WGS) entry which is preliminary data.</text>
</comment>
<reference evidence="3" key="1">
    <citation type="submission" date="2023-03" db="EMBL/GenBank/DDBJ databases">
        <title>Massive genome expansion in bonnet fungi (Mycena s.s.) driven by repeated elements and novel gene families across ecological guilds.</title>
        <authorList>
            <consortium name="Lawrence Berkeley National Laboratory"/>
            <person name="Harder C.B."/>
            <person name="Miyauchi S."/>
            <person name="Viragh M."/>
            <person name="Kuo A."/>
            <person name="Thoen E."/>
            <person name="Andreopoulos B."/>
            <person name="Lu D."/>
            <person name="Skrede I."/>
            <person name="Drula E."/>
            <person name="Henrissat B."/>
            <person name="Morin E."/>
            <person name="Kohler A."/>
            <person name="Barry K."/>
            <person name="LaButti K."/>
            <person name="Morin E."/>
            <person name="Salamov A."/>
            <person name="Lipzen A."/>
            <person name="Mereny Z."/>
            <person name="Hegedus B."/>
            <person name="Baldrian P."/>
            <person name="Stursova M."/>
            <person name="Weitz H."/>
            <person name="Taylor A."/>
            <person name="Grigoriev I.V."/>
            <person name="Nagy L.G."/>
            <person name="Martin F."/>
            <person name="Kauserud H."/>
        </authorList>
    </citation>
    <scope>NUCLEOTIDE SEQUENCE</scope>
    <source>
        <strain evidence="3">CBHHK002</strain>
    </source>
</reference>
<feature type="region of interest" description="Disordered" evidence="1">
    <location>
        <begin position="1"/>
        <end position="118"/>
    </location>
</feature>
<dbReference type="AlphaFoldDB" id="A0AAD7EMV5"/>
<sequence length="284" mass="29966">MSLNGEYTSSSLRAGKGRGRAIRLRGGSDATHARPIVAFPMDRSPPHEAPAHPGQSWRSSPAPVPGPQASSWHAAAPYATAPPPDSHGRQCSGVPRLAFVPDTPPHPHPQPQSRRRPIPIPLPPQIQGVTRVALHPALATGSTHLVVDFASWRPHTDAGSNAAWETPATSPALPSLTIESPRLPWAITAHASGNVVHCVSVADVVGTIHSALGVQVDREGFADWEAMTRDGGHRPDLLTAKLDAGGGLVHRRGMTRLELLEGKTRFAGLAESGAGCDIWVLEVA</sequence>
<evidence type="ECO:0000313" key="4">
    <source>
        <dbReference type="Proteomes" id="UP001218218"/>
    </source>
</evidence>
<dbReference type="Pfam" id="PF20415">
    <property type="entry name" value="DUF6699"/>
    <property type="match status" value="1"/>
</dbReference>
<gene>
    <name evidence="3" type="ORF">DFH08DRAFT_875385</name>
</gene>
<feature type="compositionally biased region" description="Polar residues" evidence="1">
    <location>
        <begin position="1"/>
        <end position="12"/>
    </location>
</feature>
<evidence type="ECO:0000256" key="1">
    <source>
        <dbReference type="SAM" id="MobiDB-lite"/>
    </source>
</evidence>